<comment type="caution">
    <text evidence="2">The sequence shown here is derived from an EMBL/GenBank/DDBJ whole genome shotgun (WGS) entry which is preliminary data.</text>
</comment>
<dbReference type="Gene3D" id="3.30.70.120">
    <property type="match status" value="1"/>
</dbReference>
<dbReference type="InterPro" id="IPR004323">
    <property type="entry name" value="Ion_tolerance_CutA"/>
</dbReference>
<dbReference type="RefSeq" id="WP_135249323.1">
    <property type="nucleotide sequence ID" value="NZ_SMLK01000002.1"/>
</dbReference>
<keyword evidence="3" id="KW-1185">Reference proteome</keyword>
<dbReference type="AlphaFoldDB" id="A0A4Z0BZG6"/>
<proteinExistence type="inferred from homology"/>
<sequence>MDILSLTTTVGNLEDANRLARALLAERLAACVQVEQGLLSHYRWEGRSCEDPEVRLTVKTLPRLRAALEAFLAGHHPYDVPQLLWHVDEASPAYADWVRGEVRP</sequence>
<gene>
    <name evidence="2" type="ORF">EZ216_08535</name>
</gene>
<evidence type="ECO:0000313" key="3">
    <source>
        <dbReference type="Proteomes" id="UP000297839"/>
    </source>
</evidence>
<name>A0A4Z0BZG6_9BURK</name>
<dbReference type="SUPFAM" id="SSF54913">
    <property type="entry name" value="GlnB-like"/>
    <property type="match status" value="1"/>
</dbReference>
<evidence type="ECO:0000313" key="2">
    <source>
        <dbReference type="EMBL" id="TFZ03698.1"/>
    </source>
</evidence>
<dbReference type="Pfam" id="PF03091">
    <property type="entry name" value="CutA1"/>
    <property type="match status" value="1"/>
</dbReference>
<dbReference type="Proteomes" id="UP000297839">
    <property type="component" value="Unassembled WGS sequence"/>
</dbReference>
<accession>A0A4Z0BZG6</accession>
<organism evidence="2 3">
    <name type="scientific">Ramlibacter humi</name>
    <dbReference type="NCBI Taxonomy" id="2530451"/>
    <lineage>
        <taxon>Bacteria</taxon>
        <taxon>Pseudomonadati</taxon>
        <taxon>Pseudomonadota</taxon>
        <taxon>Betaproteobacteria</taxon>
        <taxon>Burkholderiales</taxon>
        <taxon>Comamonadaceae</taxon>
        <taxon>Ramlibacter</taxon>
    </lineage>
</organism>
<dbReference type="EMBL" id="SMLK01000002">
    <property type="protein sequence ID" value="TFZ03698.1"/>
    <property type="molecule type" value="Genomic_DNA"/>
</dbReference>
<dbReference type="OrthoDB" id="37622at2"/>
<dbReference type="PANTHER" id="PTHR23419:SF8">
    <property type="entry name" value="FI09726P"/>
    <property type="match status" value="1"/>
</dbReference>
<reference evidence="2 3" key="1">
    <citation type="submission" date="2019-03" db="EMBL/GenBank/DDBJ databases">
        <title>Ramlibacter sp. 18x22-1, whole genome shotgun sequence.</title>
        <authorList>
            <person name="Zhang X."/>
            <person name="Feng G."/>
            <person name="Zhu H."/>
        </authorList>
    </citation>
    <scope>NUCLEOTIDE SEQUENCE [LARGE SCALE GENOMIC DNA]</scope>
    <source>
        <strain evidence="2 3">18x22-1</strain>
    </source>
</reference>
<dbReference type="PANTHER" id="PTHR23419">
    <property type="entry name" value="DIVALENT CATION TOLERANCE CUTA-RELATED"/>
    <property type="match status" value="1"/>
</dbReference>
<evidence type="ECO:0000256" key="1">
    <source>
        <dbReference type="ARBA" id="ARBA00010169"/>
    </source>
</evidence>
<dbReference type="InterPro" id="IPR011322">
    <property type="entry name" value="N-reg_PII-like_a/b"/>
</dbReference>
<dbReference type="GO" id="GO:0005507">
    <property type="term" value="F:copper ion binding"/>
    <property type="evidence" value="ECO:0007669"/>
    <property type="project" value="TreeGrafter"/>
</dbReference>
<protein>
    <submittedName>
        <fullName evidence="2">Divalent-cation tolerance protein CutA</fullName>
    </submittedName>
</protein>
<dbReference type="InterPro" id="IPR015867">
    <property type="entry name" value="N-reg_PII/ATP_PRibTrfase_C"/>
</dbReference>
<dbReference type="GO" id="GO:0010038">
    <property type="term" value="P:response to metal ion"/>
    <property type="evidence" value="ECO:0007669"/>
    <property type="project" value="InterPro"/>
</dbReference>
<comment type="similarity">
    <text evidence="1">Belongs to the CutA family.</text>
</comment>